<accession>A0ABM5JQI5</accession>
<evidence type="ECO:0000313" key="3">
    <source>
        <dbReference type="Proteomes" id="UP001652700"/>
    </source>
</evidence>
<dbReference type="RefSeq" id="XP_050500200.1">
    <property type="nucleotide sequence ID" value="XM_050644243.1"/>
</dbReference>
<name>A0ABM5JQI5_DIAVI</name>
<keyword evidence="3" id="KW-1185">Reference proteome</keyword>
<proteinExistence type="predicted"/>
<dbReference type="Proteomes" id="UP001652700">
    <property type="component" value="Unplaced"/>
</dbReference>
<feature type="compositionally biased region" description="Basic and acidic residues" evidence="1">
    <location>
        <begin position="23"/>
        <end position="87"/>
    </location>
</feature>
<sequence length="105" mass="13113">MVNTRSTKFEKEMDTSGPPEWFLKMEELKEKRRQAEKENEEKRRQAEKENEEKRRQEEKENEEKRRQAEKENEEKRRQEEEERRRQVEVEIINSLSQIQESFTLE</sequence>
<dbReference type="EnsemblMetazoa" id="XM_050644243.1">
    <property type="protein sequence ID" value="XP_050500200.1"/>
    <property type="gene ID" value="LOC126880405"/>
</dbReference>
<evidence type="ECO:0000313" key="2">
    <source>
        <dbReference type="EnsemblMetazoa" id="XP_050500200.1"/>
    </source>
</evidence>
<evidence type="ECO:0008006" key="4">
    <source>
        <dbReference type="Google" id="ProtNLM"/>
    </source>
</evidence>
<protein>
    <recommendedName>
        <fullName evidence="4">Vicilin-like seed storage protein At2g18540</fullName>
    </recommendedName>
</protein>
<evidence type="ECO:0000256" key="1">
    <source>
        <dbReference type="SAM" id="MobiDB-lite"/>
    </source>
</evidence>
<dbReference type="GeneID" id="126880405"/>
<feature type="region of interest" description="Disordered" evidence="1">
    <location>
        <begin position="1"/>
        <end position="87"/>
    </location>
</feature>
<organism evidence="2 3">
    <name type="scientific">Diabrotica virgifera virgifera</name>
    <name type="common">western corn rootworm</name>
    <dbReference type="NCBI Taxonomy" id="50390"/>
    <lineage>
        <taxon>Eukaryota</taxon>
        <taxon>Metazoa</taxon>
        <taxon>Ecdysozoa</taxon>
        <taxon>Arthropoda</taxon>
        <taxon>Hexapoda</taxon>
        <taxon>Insecta</taxon>
        <taxon>Pterygota</taxon>
        <taxon>Neoptera</taxon>
        <taxon>Endopterygota</taxon>
        <taxon>Coleoptera</taxon>
        <taxon>Polyphaga</taxon>
        <taxon>Cucujiformia</taxon>
        <taxon>Chrysomeloidea</taxon>
        <taxon>Chrysomelidae</taxon>
        <taxon>Galerucinae</taxon>
        <taxon>Diabroticina</taxon>
        <taxon>Diabroticites</taxon>
        <taxon>Diabrotica</taxon>
    </lineage>
</organism>
<reference evidence="2" key="1">
    <citation type="submission" date="2025-05" db="UniProtKB">
        <authorList>
            <consortium name="EnsemblMetazoa"/>
        </authorList>
    </citation>
    <scope>IDENTIFICATION</scope>
</reference>